<evidence type="ECO:0000256" key="3">
    <source>
        <dbReference type="ARBA" id="ARBA00022723"/>
    </source>
</evidence>
<comment type="function">
    <text evidence="5">Involved in the maturation of [NiFe] hydrogenases. Required for nickel insertion into the metal center of the hydrogenase.</text>
</comment>
<evidence type="ECO:0000256" key="1">
    <source>
        <dbReference type="ARBA" id="ARBA00010748"/>
    </source>
</evidence>
<keyword evidence="3 5" id="KW-0479">Metal-binding</keyword>
<protein>
    <recommendedName>
        <fullName evidence="5">Hydrogenase maturation factor HypA</fullName>
    </recommendedName>
</protein>
<evidence type="ECO:0000313" key="7">
    <source>
        <dbReference type="Proteomes" id="UP001501638"/>
    </source>
</evidence>
<feature type="binding site" evidence="5">
    <location>
        <position position="58"/>
    </location>
    <ligand>
        <name>Ni(2+)</name>
        <dbReference type="ChEBI" id="CHEBI:49786"/>
    </ligand>
</feature>
<dbReference type="PROSITE" id="PS01249">
    <property type="entry name" value="HYPA"/>
    <property type="match status" value="1"/>
</dbReference>
<feature type="binding site" evidence="5">
    <location>
        <position position="146"/>
    </location>
    <ligand>
        <name>Zn(2+)</name>
        <dbReference type="ChEBI" id="CHEBI:29105"/>
    </ligand>
</feature>
<dbReference type="InterPro" id="IPR020538">
    <property type="entry name" value="Hydgase_Ni_incorp_HypA/HybF_CS"/>
</dbReference>
<feature type="binding site" evidence="5">
    <location>
        <position position="149"/>
    </location>
    <ligand>
        <name>Zn(2+)</name>
        <dbReference type="ChEBI" id="CHEBI:29105"/>
    </ligand>
</feature>
<dbReference type="Proteomes" id="UP001501638">
    <property type="component" value="Unassembled WGS sequence"/>
</dbReference>
<accession>A0ABP5XD39</accession>
<dbReference type="PANTHER" id="PTHR34535">
    <property type="entry name" value="HYDROGENASE MATURATION FACTOR HYPA"/>
    <property type="match status" value="1"/>
</dbReference>
<dbReference type="Pfam" id="PF01155">
    <property type="entry name" value="HypA"/>
    <property type="match status" value="1"/>
</dbReference>
<comment type="similarity">
    <text evidence="1 5">Belongs to the HypA/HybF family.</text>
</comment>
<organism evidence="6 7">
    <name type="scientific">Streptomyces macrosporus</name>
    <dbReference type="NCBI Taxonomy" id="44032"/>
    <lineage>
        <taxon>Bacteria</taxon>
        <taxon>Bacillati</taxon>
        <taxon>Actinomycetota</taxon>
        <taxon>Actinomycetes</taxon>
        <taxon>Kitasatosporales</taxon>
        <taxon>Streptomycetaceae</taxon>
        <taxon>Streptomyces</taxon>
    </lineage>
</organism>
<evidence type="ECO:0000313" key="6">
    <source>
        <dbReference type="EMBL" id="GAA2446899.1"/>
    </source>
</evidence>
<feature type="binding site" evidence="5">
    <location>
        <position position="132"/>
    </location>
    <ligand>
        <name>Zn(2+)</name>
        <dbReference type="ChEBI" id="CHEBI:29105"/>
    </ligand>
</feature>
<evidence type="ECO:0000256" key="4">
    <source>
        <dbReference type="ARBA" id="ARBA00022833"/>
    </source>
</evidence>
<evidence type="ECO:0000256" key="5">
    <source>
        <dbReference type="HAMAP-Rule" id="MF_00213"/>
    </source>
</evidence>
<dbReference type="Gene3D" id="3.30.2320.80">
    <property type="match status" value="1"/>
</dbReference>
<keyword evidence="4 5" id="KW-0862">Zinc</keyword>
<comment type="caution">
    <text evidence="6">The sequence shown here is derived from an EMBL/GenBank/DDBJ whole genome shotgun (WGS) entry which is preliminary data.</text>
</comment>
<keyword evidence="2 5" id="KW-0533">Nickel</keyword>
<keyword evidence="7" id="KW-1185">Reference proteome</keyword>
<sequence>MGRCRRLWAVILTHRTRGPDRDALGSPAGLRCPGELDPGAVAAVRGSPDRRLAWRPMHELSIALAVAESAEEAARRHGADAVEAVRLRVGELSGVVADALRFSFEVVARDTALAGAELRIEEVPARARCRACAEEFAPGTPPRLWCPECGESETELVAGRELEIVDVTLPEGRPCPGSRSARQEERA</sequence>
<proteinExistence type="inferred from homology"/>
<evidence type="ECO:0000256" key="2">
    <source>
        <dbReference type="ARBA" id="ARBA00022596"/>
    </source>
</evidence>
<dbReference type="EMBL" id="BAAASZ010000023">
    <property type="protein sequence ID" value="GAA2446899.1"/>
    <property type="molecule type" value="Genomic_DNA"/>
</dbReference>
<reference evidence="7" key="1">
    <citation type="journal article" date="2019" name="Int. J. Syst. Evol. Microbiol.">
        <title>The Global Catalogue of Microorganisms (GCM) 10K type strain sequencing project: providing services to taxonomists for standard genome sequencing and annotation.</title>
        <authorList>
            <consortium name="The Broad Institute Genomics Platform"/>
            <consortium name="The Broad Institute Genome Sequencing Center for Infectious Disease"/>
            <person name="Wu L."/>
            <person name="Ma J."/>
        </authorList>
    </citation>
    <scope>NUCLEOTIDE SEQUENCE [LARGE SCALE GENOMIC DNA]</scope>
    <source>
        <strain evidence="7">JCM 6305</strain>
    </source>
</reference>
<dbReference type="NCBIfam" id="TIGR00100">
    <property type="entry name" value="hypA"/>
    <property type="match status" value="1"/>
</dbReference>
<name>A0ABP5XD39_9ACTN</name>
<feature type="binding site" evidence="5">
    <location>
        <position position="129"/>
    </location>
    <ligand>
        <name>Zn(2+)</name>
        <dbReference type="ChEBI" id="CHEBI:29105"/>
    </ligand>
</feature>
<gene>
    <name evidence="5" type="primary">hypA</name>
    <name evidence="6" type="ORF">GCM10010405_32890</name>
</gene>
<dbReference type="PANTHER" id="PTHR34535:SF3">
    <property type="entry name" value="HYDROGENASE MATURATION FACTOR HYPA"/>
    <property type="match status" value="1"/>
</dbReference>
<dbReference type="InterPro" id="IPR000688">
    <property type="entry name" value="HypA/HybF"/>
</dbReference>
<dbReference type="HAMAP" id="MF_00213">
    <property type="entry name" value="HypA_HybF"/>
    <property type="match status" value="1"/>
</dbReference>